<organism evidence="1 2">
    <name type="scientific">Paenibacillus medicaginis</name>
    <dbReference type="NCBI Taxonomy" id="1470560"/>
    <lineage>
        <taxon>Bacteria</taxon>
        <taxon>Bacillati</taxon>
        <taxon>Bacillota</taxon>
        <taxon>Bacilli</taxon>
        <taxon>Bacillales</taxon>
        <taxon>Paenibacillaceae</taxon>
        <taxon>Paenibacillus</taxon>
    </lineage>
</organism>
<evidence type="ECO:0000313" key="2">
    <source>
        <dbReference type="Proteomes" id="UP001580430"/>
    </source>
</evidence>
<dbReference type="Proteomes" id="UP001580430">
    <property type="component" value="Unassembled WGS sequence"/>
</dbReference>
<keyword evidence="2" id="KW-1185">Reference proteome</keyword>
<protein>
    <submittedName>
        <fullName evidence="1">Uncharacterized protein</fullName>
    </submittedName>
</protein>
<evidence type="ECO:0000313" key="1">
    <source>
        <dbReference type="EMBL" id="MFB5758972.1"/>
    </source>
</evidence>
<name>A0ABV5BUM1_9BACL</name>
<comment type="caution">
    <text evidence="1">The sequence shown here is derived from an EMBL/GenBank/DDBJ whole genome shotgun (WGS) entry which is preliminary data.</text>
</comment>
<reference evidence="1 2" key="1">
    <citation type="submission" date="2024-09" db="EMBL/GenBank/DDBJ databases">
        <title>Paenibacillus zeirhizospherea sp. nov., isolated from surface of the maize (Zea mays) roots in a horticulture field, Hungary.</title>
        <authorList>
            <person name="Marton D."/>
            <person name="Farkas M."/>
            <person name="Bedics A."/>
            <person name="Toth E."/>
            <person name="Tancsics A."/>
            <person name="Boka K."/>
            <person name="Marati G."/>
            <person name="Kriszt B."/>
            <person name="Cserhati M."/>
        </authorList>
    </citation>
    <scope>NUCLEOTIDE SEQUENCE [LARGE SCALE GENOMIC DNA]</scope>
    <source>
        <strain evidence="1 2">JCM 18446</strain>
    </source>
</reference>
<sequence>MLKGWIAAPLNDKYILEEIGIVLGQYNSEQFEECIVADEVMEKLDQYWGHYWWGLHQMCDDQGNSI</sequence>
<dbReference type="EMBL" id="JBHIRY010000001">
    <property type="protein sequence ID" value="MFB5758972.1"/>
    <property type="molecule type" value="Genomic_DNA"/>
</dbReference>
<gene>
    <name evidence="1" type="ORF">ACE5LO_01065</name>
</gene>
<accession>A0ABV5BUM1</accession>
<proteinExistence type="predicted"/>
<dbReference type="RefSeq" id="WP_375518224.1">
    <property type="nucleotide sequence ID" value="NZ_JBHIRY010000001.1"/>
</dbReference>